<protein>
    <submittedName>
        <fullName evidence="1">Uncharacterized protein</fullName>
    </submittedName>
</protein>
<dbReference type="EMBL" id="PVNK01000253">
    <property type="protein sequence ID" value="PRP91198.1"/>
    <property type="molecule type" value="Genomic_DNA"/>
</dbReference>
<evidence type="ECO:0000313" key="1">
    <source>
        <dbReference type="EMBL" id="PRP91198.1"/>
    </source>
</evidence>
<sequence length="312" mass="32386">MAQEGEEARWLVAAWLADDGAAVKGRLVTIDGPGAPLDEPGEVLELWRLDDAEQRAALGPHELARIDAVTLLERMVVIGVEARRDIEQPSPGDHLLVSRWLAASGEPASTVVLRGPGGGDLDLLGDARLWTYAGHDSALSVRVGLGFAWLLAIASNGLPGLVEAPGERVSVPVAATWMASADGAFGSRHVFALDDAAGQARVRVVRINRWGWSEPTQDTDELVDVFELSAAPSGAPSLALLDGVPTLVLPMGANQDALALRSSGGGALLEPIVDLRCDALGLAGPSFDGVGDTAPLACLRGGELRIGALGSE</sequence>
<proteinExistence type="predicted"/>
<reference evidence="1 2" key="1">
    <citation type="submission" date="2018-03" db="EMBL/GenBank/DDBJ databases">
        <title>Draft Genome Sequences of the Obligatory Marine Myxobacteria Enhygromyxa salina SWB005.</title>
        <authorList>
            <person name="Poehlein A."/>
            <person name="Moghaddam J.A."/>
            <person name="Harms H."/>
            <person name="Alanjari M."/>
            <person name="Koenig G.M."/>
            <person name="Daniel R."/>
            <person name="Schaeberle T.F."/>
        </authorList>
    </citation>
    <scope>NUCLEOTIDE SEQUENCE [LARGE SCALE GENOMIC DNA]</scope>
    <source>
        <strain evidence="1 2">SWB005</strain>
    </source>
</reference>
<dbReference type="AlphaFoldDB" id="A0A2S9XE98"/>
<name>A0A2S9XE98_9BACT</name>
<accession>A0A2S9XE98</accession>
<gene>
    <name evidence="1" type="ORF">ENSA5_57700</name>
</gene>
<dbReference type="OrthoDB" id="9828001at2"/>
<evidence type="ECO:0000313" key="2">
    <source>
        <dbReference type="Proteomes" id="UP000237968"/>
    </source>
</evidence>
<comment type="caution">
    <text evidence="1">The sequence shown here is derived from an EMBL/GenBank/DDBJ whole genome shotgun (WGS) entry which is preliminary data.</text>
</comment>
<dbReference type="Proteomes" id="UP000237968">
    <property type="component" value="Unassembled WGS sequence"/>
</dbReference>
<organism evidence="1 2">
    <name type="scientific">Enhygromyxa salina</name>
    <dbReference type="NCBI Taxonomy" id="215803"/>
    <lineage>
        <taxon>Bacteria</taxon>
        <taxon>Pseudomonadati</taxon>
        <taxon>Myxococcota</taxon>
        <taxon>Polyangia</taxon>
        <taxon>Nannocystales</taxon>
        <taxon>Nannocystaceae</taxon>
        <taxon>Enhygromyxa</taxon>
    </lineage>
</organism>
<keyword evidence="2" id="KW-1185">Reference proteome</keyword>